<proteinExistence type="predicted"/>
<feature type="compositionally biased region" description="Polar residues" evidence="1">
    <location>
        <begin position="1"/>
        <end position="16"/>
    </location>
</feature>
<evidence type="ECO:0000313" key="2">
    <source>
        <dbReference type="EMBL" id="MPN45878.1"/>
    </source>
</evidence>
<sequence>MPSKTSIGCKSSTPATTPAGCASPSAARRRWPSPAIPRCRCRAAKPAPPPSSSAPNPAAWRPAPTASSSSSTTAPNRRSAAAPTPASGCPERSPGGLPASGAGHRKMPAAPVRRCRKHGDCPSLPACGQRRTAGRRSSLPFTRSFPALRPVAPRRRSGV</sequence>
<dbReference type="AlphaFoldDB" id="A0A645I3P7"/>
<protein>
    <submittedName>
        <fullName evidence="2">Uncharacterized protein</fullName>
    </submittedName>
</protein>
<reference evidence="2" key="1">
    <citation type="submission" date="2019-08" db="EMBL/GenBank/DDBJ databases">
        <authorList>
            <person name="Kucharzyk K."/>
            <person name="Murdoch R.W."/>
            <person name="Higgins S."/>
            <person name="Loffler F."/>
        </authorList>
    </citation>
    <scope>NUCLEOTIDE SEQUENCE</scope>
</reference>
<gene>
    <name evidence="2" type="ORF">SDC9_193453</name>
</gene>
<organism evidence="2">
    <name type="scientific">bioreactor metagenome</name>
    <dbReference type="NCBI Taxonomy" id="1076179"/>
    <lineage>
        <taxon>unclassified sequences</taxon>
        <taxon>metagenomes</taxon>
        <taxon>ecological metagenomes</taxon>
    </lineage>
</organism>
<dbReference type="EMBL" id="VSSQ01106087">
    <property type="protein sequence ID" value="MPN45878.1"/>
    <property type="molecule type" value="Genomic_DNA"/>
</dbReference>
<evidence type="ECO:0000256" key="1">
    <source>
        <dbReference type="SAM" id="MobiDB-lite"/>
    </source>
</evidence>
<accession>A0A645I3P7</accession>
<feature type="compositionally biased region" description="Low complexity" evidence="1">
    <location>
        <begin position="53"/>
        <end position="87"/>
    </location>
</feature>
<name>A0A645I3P7_9ZZZZ</name>
<feature type="region of interest" description="Disordered" evidence="1">
    <location>
        <begin position="1"/>
        <end position="159"/>
    </location>
</feature>
<comment type="caution">
    <text evidence="2">The sequence shown here is derived from an EMBL/GenBank/DDBJ whole genome shotgun (WGS) entry which is preliminary data.</text>
</comment>
<feature type="compositionally biased region" description="Basic residues" evidence="1">
    <location>
        <begin position="103"/>
        <end position="117"/>
    </location>
</feature>